<dbReference type="InterPro" id="IPR027417">
    <property type="entry name" value="P-loop_NTPase"/>
</dbReference>
<gene>
    <name evidence="5" type="primary">tauB_1</name>
    <name evidence="5" type="ORF">Psch_00439</name>
</gene>
<dbReference type="Pfam" id="PF00005">
    <property type="entry name" value="ABC_tran"/>
    <property type="match status" value="1"/>
</dbReference>
<dbReference type="InterPro" id="IPR003593">
    <property type="entry name" value="AAA+_ATPase"/>
</dbReference>
<dbReference type="PANTHER" id="PTHR42788:SF13">
    <property type="entry name" value="ALIPHATIC SULFONATES IMPORT ATP-BINDING PROTEIN SSUB"/>
    <property type="match status" value="1"/>
</dbReference>
<dbReference type="SMART" id="SM00382">
    <property type="entry name" value="AAA"/>
    <property type="match status" value="1"/>
</dbReference>
<dbReference type="GO" id="GO:0005524">
    <property type="term" value="F:ATP binding"/>
    <property type="evidence" value="ECO:0007669"/>
    <property type="project" value="UniProtKB-KW"/>
</dbReference>
<accession>A0A4Y7RD01</accession>
<dbReference type="AlphaFoldDB" id="A0A4Y7RD01"/>
<organism evidence="5 6">
    <name type="scientific">Pelotomaculum schinkii</name>
    <dbReference type="NCBI Taxonomy" id="78350"/>
    <lineage>
        <taxon>Bacteria</taxon>
        <taxon>Bacillati</taxon>
        <taxon>Bacillota</taxon>
        <taxon>Clostridia</taxon>
        <taxon>Eubacteriales</taxon>
        <taxon>Desulfotomaculaceae</taxon>
        <taxon>Pelotomaculum</taxon>
    </lineage>
</organism>
<evidence type="ECO:0000256" key="3">
    <source>
        <dbReference type="ARBA" id="ARBA00022840"/>
    </source>
</evidence>
<dbReference type="CDD" id="cd03293">
    <property type="entry name" value="ABC_NrtD_SsuB_transporters"/>
    <property type="match status" value="1"/>
</dbReference>
<dbReference type="RefSeq" id="WP_190239006.1">
    <property type="nucleotide sequence ID" value="NZ_QFGA01000001.1"/>
</dbReference>
<dbReference type="InterPro" id="IPR017871">
    <property type="entry name" value="ABC_transporter-like_CS"/>
</dbReference>
<name>A0A4Y7RD01_9FIRM</name>
<dbReference type="GO" id="GO:0016887">
    <property type="term" value="F:ATP hydrolysis activity"/>
    <property type="evidence" value="ECO:0007669"/>
    <property type="project" value="InterPro"/>
</dbReference>
<sequence>MQDYFLSIKSLKVLYEQKGETVTALDSVNLSLNQGKRGVIIGPSGCGKSTLISVLAGLNSNYSGEVLIDGRPPTIGGETAMILQDFGLLPWKTVWDNVVLGLKLRKRTTAEINVAVATLLEKLGLCSLAKRYPAQLSGGQRQRVAIARALVLEPRLLLMDEPFSSLDALTREEIQDFLLEIWEETRLTILLITHNIEEAVFLGQKIFIMSSGPGHIQQEVENGLAGASHLRGKVQFLEMCSSLRSFLRGRYSDAATA</sequence>
<dbReference type="PROSITE" id="PS50893">
    <property type="entry name" value="ABC_TRANSPORTER_2"/>
    <property type="match status" value="1"/>
</dbReference>
<keyword evidence="3 5" id="KW-0067">ATP-binding</keyword>
<dbReference type="PROSITE" id="PS00211">
    <property type="entry name" value="ABC_TRANSPORTER_1"/>
    <property type="match status" value="1"/>
</dbReference>
<evidence type="ECO:0000313" key="5">
    <source>
        <dbReference type="EMBL" id="TEB06905.1"/>
    </source>
</evidence>
<dbReference type="EMBL" id="QFGA01000001">
    <property type="protein sequence ID" value="TEB06905.1"/>
    <property type="molecule type" value="Genomic_DNA"/>
</dbReference>
<dbReference type="PANTHER" id="PTHR42788">
    <property type="entry name" value="TAURINE IMPORT ATP-BINDING PROTEIN-RELATED"/>
    <property type="match status" value="1"/>
</dbReference>
<feature type="domain" description="ABC transporter" evidence="4">
    <location>
        <begin position="8"/>
        <end position="236"/>
    </location>
</feature>
<evidence type="ECO:0000259" key="4">
    <source>
        <dbReference type="PROSITE" id="PS50893"/>
    </source>
</evidence>
<dbReference type="InterPro" id="IPR050166">
    <property type="entry name" value="ABC_transporter_ATP-bind"/>
</dbReference>
<evidence type="ECO:0000256" key="1">
    <source>
        <dbReference type="ARBA" id="ARBA00022448"/>
    </source>
</evidence>
<comment type="caution">
    <text evidence="5">The sequence shown here is derived from an EMBL/GenBank/DDBJ whole genome shotgun (WGS) entry which is preliminary data.</text>
</comment>
<dbReference type="Proteomes" id="UP000298324">
    <property type="component" value="Unassembled WGS sequence"/>
</dbReference>
<reference evidence="5 6" key="1">
    <citation type="journal article" date="2018" name="Environ. Microbiol.">
        <title>Novel energy conservation strategies and behaviour of Pelotomaculum schinkii driving syntrophic propionate catabolism.</title>
        <authorList>
            <person name="Hidalgo-Ahumada C.A.P."/>
            <person name="Nobu M.K."/>
            <person name="Narihiro T."/>
            <person name="Tamaki H."/>
            <person name="Liu W.T."/>
            <person name="Kamagata Y."/>
            <person name="Stams A.J.M."/>
            <person name="Imachi H."/>
            <person name="Sousa D.Z."/>
        </authorList>
    </citation>
    <scope>NUCLEOTIDE SEQUENCE [LARGE SCALE GENOMIC DNA]</scope>
    <source>
        <strain evidence="5 6">HH</strain>
    </source>
</reference>
<keyword evidence="1" id="KW-0813">Transport</keyword>
<dbReference type="Gene3D" id="3.40.50.300">
    <property type="entry name" value="P-loop containing nucleotide triphosphate hydrolases"/>
    <property type="match status" value="1"/>
</dbReference>
<proteinExistence type="predicted"/>
<dbReference type="InterPro" id="IPR003439">
    <property type="entry name" value="ABC_transporter-like_ATP-bd"/>
</dbReference>
<keyword evidence="2" id="KW-0547">Nucleotide-binding</keyword>
<keyword evidence="6" id="KW-1185">Reference proteome</keyword>
<evidence type="ECO:0000313" key="6">
    <source>
        <dbReference type="Proteomes" id="UP000298324"/>
    </source>
</evidence>
<protein>
    <submittedName>
        <fullName evidence="5">Taurine import ATP-binding protein TauB</fullName>
    </submittedName>
</protein>
<dbReference type="SUPFAM" id="SSF52540">
    <property type="entry name" value="P-loop containing nucleoside triphosphate hydrolases"/>
    <property type="match status" value="1"/>
</dbReference>
<evidence type="ECO:0000256" key="2">
    <source>
        <dbReference type="ARBA" id="ARBA00022741"/>
    </source>
</evidence>